<dbReference type="RefSeq" id="WP_138563543.1">
    <property type="nucleotide sequence ID" value="NZ_CP040602.1"/>
</dbReference>
<dbReference type="InterPro" id="IPR048435">
    <property type="entry name" value="MASE6"/>
</dbReference>
<dbReference type="AlphaFoldDB" id="A0A4P9K385"/>
<dbReference type="InterPro" id="IPR029787">
    <property type="entry name" value="Nucleotide_cyclase"/>
</dbReference>
<dbReference type="InterPro" id="IPR050469">
    <property type="entry name" value="Diguanylate_Cyclase"/>
</dbReference>
<dbReference type="PANTHER" id="PTHR45138:SF9">
    <property type="entry name" value="DIGUANYLATE CYCLASE DGCM-RELATED"/>
    <property type="match status" value="1"/>
</dbReference>
<gene>
    <name evidence="6" type="ORF">FE785_01015</name>
</gene>
<comment type="cofactor">
    <cofactor evidence="1">
        <name>Mg(2+)</name>
        <dbReference type="ChEBI" id="CHEBI:18420"/>
    </cofactor>
</comment>
<dbReference type="SUPFAM" id="SSF55073">
    <property type="entry name" value="Nucleotide cyclase"/>
    <property type="match status" value="1"/>
</dbReference>
<dbReference type="Pfam" id="PF20966">
    <property type="entry name" value="MASE6"/>
    <property type="match status" value="1"/>
</dbReference>
<dbReference type="GO" id="GO:0005886">
    <property type="term" value="C:plasma membrane"/>
    <property type="evidence" value="ECO:0007669"/>
    <property type="project" value="TreeGrafter"/>
</dbReference>
<accession>A0A4P9K385</accession>
<feature type="transmembrane region" description="Helical" evidence="4">
    <location>
        <begin position="67"/>
        <end position="87"/>
    </location>
</feature>
<comment type="catalytic activity">
    <reaction evidence="3">
        <text>2 GTP = 3',3'-c-di-GMP + 2 diphosphate</text>
        <dbReference type="Rhea" id="RHEA:24898"/>
        <dbReference type="ChEBI" id="CHEBI:33019"/>
        <dbReference type="ChEBI" id="CHEBI:37565"/>
        <dbReference type="ChEBI" id="CHEBI:58805"/>
        <dbReference type="EC" id="2.7.7.65"/>
    </reaction>
</comment>
<dbReference type="EC" id="2.7.7.65" evidence="2"/>
<keyword evidence="4" id="KW-0812">Transmembrane</keyword>
<evidence type="ECO:0000259" key="5">
    <source>
        <dbReference type="PROSITE" id="PS50887"/>
    </source>
</evidence>
<keyword evidence="4" id="KW-1133">Transmembrane helix</keyword>
<dbReference type="Proteomes" id="UP000304864">
    <property type="component" value="Chromosome"/>
</dbReference>
<dbReference type="GO" id="GO:1902201">
    <property type="term" value="P:negative regulation of bacterial-type flagellum-dependent cell motility"/>
    <property type="evidence" value="ECO:0007669"/>
    <property type="project" value="TreeGrafter"/>
</dbReference>
<dbReference type="OrthoDB" id="9812260at2"/>
<dbReference type="Gene3D" id="3.30.70.270">
    <property type="match status" value="1"/>
</dbReference>
<dbReference type="Pfam" id="PF00990">
    <property type="entry name" value="GGDEF"/>
    <property type="match status" value="1"/>
</dbReference>
<feature type="transmembrane region" description="Helical" evidence="4">
    <location>
        <begin position="116"/>
        <end position="132"/>
    </location>
</feature>
<dbReference type="PROSITE" id="PS50887">
    <property type="entry name" value="GGDEF"/>
    <property type="match status" value="1"/>
</dbReference>
<evidence type="ECO:0000313" key="7">
    <source>
        <dbReference type="Proteomes" id="UP000304864"/>
    </source>
</evidence>
<evidence type="ECO:0000256" key="4">
    <source>
        <dbReference type="SAM" id="Phobius"/>
    </source>
</evidence>
<protein>
    <recommendedName>
        <fullName evidence="2">diguanylate cyclase</fullName>
        <ecNumber evidence="2">2.7.7.65</ecNumber>
    </recommendedName>
</protein>
<dbReference type="PANTHER" id="PTHR45138">
    <property type="entry name" value="REGULATORY COMPONENTS OF SENSORY TRANSDUCTION SYSTEM"/>
    <property type="match status" value="1"/>
</dbReference>
<evidence type="ECO:0000313" key="6">
    <source>
        <dbReference type="EMBL" id="QCU89309.1"/>
    </source>
</evidence>
<dbReference type="InterPro" id="IPR043128">
    <property type="entry name" value="Rev_trsase/Diguanyl_cyclase"/>
</dbReference>
<feature type="transmembrane region" description="Helical" evidence="4">
    <location>
        <begin position="45"/>
        <end position="61"/>
    </location>
</feature>
<dbReference type="SMART" id="SM00267">
    <property type="entry name" value="GGDEF"/>
    <property type="match status" value="1"/>
</dbReference>
<evidence type="ECO:0000256" key="3">
    <source>
        <dbReference type="ARBA" id="ARBA00034247"/>
    </source>
</evidence>
<dbReference type="CDD" id="cd01949">
    <property type="entry name" value="GGDEF"/>
    <property type="match status" value="1"/>
</dbReference>
<feature type="transmembrane region" description="Helical" evidence="4">
    <location>
        <begin position="94"/>
        <end position="110"/>
    </location>
</feature>
<proteinExistence type="predicted"/>
<dbReference type="InterPro" id="IPR000160">
    <property type="entry name" value="GGDEF_dom"/>
</dbReference>
<evidence type="ECO:0000256" key="1">
    <source>
        <dbReference type="ARBA" id="ARBA00001946"/>
    </source>
</evidence>
<dbReference type="EMBL" id="CP040602">
    <property type="protein sequence ID" value="QCU89309.1"/>
    <property type="molecule type" value="Genomic_DNA"/>
</dbReference>
<keyword evidence="4" id="KW-0472">Membrane</keyword>
<dbReference type="GO" id="GO:0043709">
    <property type="term" value="P:cell adhesion involved in single-species biofilm formation"/>
    <property type="evidence" value="ECO:0007669"/>
    <property type="project" value="TreeGrafter"/>
</dbReference>
<feature type="transmembrane region" description="Helical" evidence="4">
    <location>
        <begin position="144"/>
        <end position="162"/>
    </location>
</feature>
<dbReference type="GO" id="GO:0052621">
    <property type="term" value="F:diguanylate cyclase activity"/>
    <property type="evidence" value="ECO:0007669"/>
    <property type="project" value="UniProtKB-EC"/>
</dbReference>
<organism evidence="6 7">
    <name type="scientific">Thiomicrorhabdus sediminis</name>
    <dbReference type="NCBI Taxonomy" id="2580412"/>
    <lineage>
        <taxon>Bacteria</taxon>
        <taxon>Pseudomonadati</taxon>
        <taxon>Pseudomonadota</taxon>
        <taxon>Gammaproteobacteria</taxon>
        <taxon>Thiotrichales</taxon>
        <taxon>Piscirickettsiaceae</taxon>
        <taxon>Thiomicrorhabdus</taxon>
    </lineage>
</organism>
<name>A0A4P9K385_9GAMM</name>
<keyword evidence="7" id="KW-1185">Reference proteome</keyword>
<sequence>MPEANIYDPDLLTNRVLRGLAIALTVLAIVLSALNIYLEQYSLAVFEWGLALACIFVYFQIERHKLTFLQSLIVPYFLAIVVIFGTVGAPVQNGLYLWTLILPTIFYLLYGRDHGFWATLIIGVIQLINILSKDSSAFYEVERIATNFALAYLTLWVVSRAYEINRKKAQLALQQLALKDSLTQAYNRLGLKQYFRDAVKSSNLSLVMLDIDFFKKINDDYGHEAGDQILQQVTQLMQKIAGEQSVFRLGGEEFCLLLQMPKAEAANIAEECRVLVESSVFHYKNDTLKCTFSGGVAGIGGKADKDLSQLLAEADKKLYQAKHNGRNQIVVD</sequence>
<feature type="domain" description="GGDEF" evidence="5">
    <location>
        <begin position="202"/>
        <end position="332"/>
    </location>
</feature>
<dbReference type="NCBIfam" id="TIGR00254">
    <property type="entry name" value="GGDEF"/>
    <property type="match status" value="1"/>
</dbReference>
<dbReference type="FunFam" id="3.30.70.270:FF:000001">
    <property type="entry name" value="Diguanylate cyclase domain protein"/>
    <property type="match status" value="1"/>
</dbReference>
<reference evidence="6 7" key="1">
    <citation type="submission" date="2019-05" db="EMBL/GenBank/DDBJ databases">
        <title>Thiomicrorhabdus sediminis sp. nov, a novel sulfur-oxidizing bacterium isolated from coastal sediment.</title>
        <authorList>
            <person name="Liu X."/>
        </authorList>
    </citation>
    <scope>NUCLEOTIDE SEQUENCE [LARGE SCALE GENOMIC DNA]</scope>
    <source>
        <strain evidence="6 7">G1</strain>
    </source>
</reference>
<evidence type="ECO:0000256" key="2">
    <source>
        <dbReference type="ARBA" id="ARBA00012528"/>
    </source>
</evidence>
<feature type="transmembrane region" description="Helical" evidence="4">
    <location>
        <begin position="20"/>
        <end position="38"/>
    </location>
</feature>
<dbReference type="KEGG" id="thig:FE785_01015"/>